<evidence type="ECO:0000256" key="1">
    <source>
        <dbReference type="ARBA" id="ARBA00022574"/>
    </source>
</evidence>
<evidence type="ECO:0000256" key="2">
    <source>
        <dbReference type="ARBA" id="ARBA00022737"/>
    </source>
</evidence>
<evidence type="ECO:0000256" key="3">
    <source>
        <dbReference type="PROSITE-ProRule" id="PRU00221"/>
    </source>
</evidence>
<dbReference type="PROSITE" id="PS00678">
    <property type="entry name" value="WD_REPEATS_1"/>
    <property type="match status" value="1"/>
</dbReference>
<dbReference type="PROSITE" id="PS50082">
    <property type="entry name" value="WD_REPEATS_2"/>
    <property type="match status" value="2"/>
</dbReference>
<dbReference type="Proteomes" id="UP001257627">
    <property type="component" value="Unassembled WGS sequence"/>
</dbReference>
<gene>
    <name evidence="4" type="ORF">PU648_03220</name>
</gene>
<proteinExistence type="predicted"/>
<dbReference type="PANTHER" id="PTHR19879:SF9">
    <property type="entry name" value="TRANSCRIPTION INITIATION FACTOR TFIID SUBUNIT 5"/>
    <property type="match status" value="1"/>
</dbReference>
<keyword evidence="5" id="KW-1185">Reference proteome</keyword>
<dbReference type="SUPFAM" id="SSF50998">
    <property type="entry name" value="Quinoprotein alcohol dehydrogenase-like"/>
    <property type="match status" value="1"/>
</dbReference>
<keyword evidence="2" id="KW-0677">Repeat</keyword>
<evidence type="ECO:0000313" key="4">
    <source>
        <dbReference type="EMBL" id="MDU8991415.1"/>
    </source>
</evidence>
<dbReference type="PANTHER" id="PTHR19879">
    <property type="entry name" value="TRANSCRIPTION INITIATION FACTOR TFIID"/>
    <property type="match status" value="1"/>
</dbReference>
<dbReference type="Gene3D" id="2.130.10.10">
    <property type="entry name" value="YVTN repeat-like/Quinoprotein amine dehydrogenase"/>
    <property type="match status" value="1"/>
</dbReference>
<comment type="caution">
    <text evidence="4">The sequence shown here is derived from an EMBL/GenBank/DDBJ whole genome shotgun (WGS) entry which is preliminary data.</text>
</comment>
<evidence type="ECO:0000313" key="5">
    <source>
        <dbReference type="Proteomes" id="UP001257627"/>
    </source>
</evidence>
<keyword evidence="1 3" id="KW-0853">WD repeat</keyword>
<dbReference type="Pfam" id="PF00400">
    <property type="entry name" value="WD40"/>
    <property type="match status" value="2"/>
</dbReference>
<reference evidence="4 5" key="1">
    <citation type="submission" date="2023-02" db="EMBL/GenBank/DDBJ databases">
        <authorList>
            <person name="Maleckis M."/>
        </authorList>
    </citation>
    <scope>NUCLEOTIDE SEQUENCE [LARGE SCALE GENOMIC DNA]</scope>
    <source>
        <strain evidence="4 5">P8-A2</strain>
    </source>
</reference>
<accession>A0ABU3UC67</accession>
<sequence>MRSTWPNPAGRHLATAGYDGQVLLWDPATGRPRHVLEGDGSAMWSVAVSRDGTSLVAVTMDGAAHLWDIGTAVEVCRLRVDGHLSACSFHPYGHRVVLGGSAGLYACEISPDAVDDR</sequence>
<dbReference type="EMBL" id="JARAKF010000001">
    <property type="protein sequence ID" value="MDU8991415.1"/>
    <property type="molecule type" value="Genomic_DNA"/>
</dbReference>
<dbReference type="InterPro" id="IPR001680">
    <property type="entry name" value="WD40_rpt"/>
</dbReference>
<dbReference type="SMART" id="SM00320">
    <property type="entry name" value="WD40"/>
    <property type="match status" value="1"/>
</dbReference>
<evidence type="ECO:0008006" key="6">
    <source>
        <dbReference type="Google" id="ProtNLM"/>
    </source>
</evidence>
<dbReference type="InterPro" id="IPR019775">
    <property type="entry name" value="WD40_repeat_CS"/>
</dbReference>
<feature type="repeat" description="WD" evidence="3">
    <location>
        <begin position="36"/>
        <end position="69"/>
    </location>
</feature>
<name>A0ABU3UC67_9ACTN</name>
<dbReference type="RefSeq" id="WP_164406068.1">
    <property type="nucleotide sequence ID" value="NZ_CP107955.1"/>
</dbReference>
<feature type="repeat" description="WD" evidence="3">
    <location>
        <begin position="1"/>
        <end position="35"/>
    </location>
</feature>
<dbReference type="InterPro" id="IPR015943">
    <property type="entry name" value="WD40/YVTN_repeat-like_dom_sf"/>
</dbReference>
<dbReference type="InterPro" id="IPR011047">
    <property type="entry name" value="Quinoprotein_ADH-like_sf"/>
</dbReference>
<protein>
    <recommendedName>
        <fullName evidence="6">WD domain-containing protein, G-beta repeat-containing protein</fullName>
    </recommendedName>
</protein>
<organism evidence="4 5">
    <name type="scientific">Streptomyces mirabilis</name>
    <dbReference type="NCBI Taxonomy" id="68239"/>
    <lineage>
        <taxon>Bacteria</taxon>
        <taxon>Bacillati</taxon>
        <taxon>Actinomycetota</taxon>
        <taxon>Actinomycetes</taxon>
        <taxon>Kitasatosporales</taxon>
        <taxon>Streptomycetaceae</taxon>
        <taxon>Streptomyces</taxon>
    </lineage>
</organism>